<evidence type="ECO:0000256" key="3">
    <source>
        <dbReference type="ARBA" id="ARBA00022927"/>
    </source>
</evidence>
<protein>
    <submittedName>
        <fullName evidence="7">Clathrin adaptor mu subunit</fullName>
    </submittedName>
</protein>
<keyword evidence="2 5" id="KW-0813">Transport</keyword>
<name>A0A8H7IJE9_9AGAM</name>
<dbReference type="GO" id="GO:0006886">
    <property type="term" value="P:intracellular protein transport"/>
    <property type="evidence" value="ECO:0007669"/>
    <property type="project" value="UniProtKB-UniRule"/>
</dbReference>
<dbReference type="SUPFAM" id="SSF64356">
    <property type="entry name" value="SNARE-like"/>
    <property type="match status" value="1"/>
</dbReference>
<dbReference type="PROSITE" id="PS00990">
    <property type="entry name" value="CLAT_ADAPTOR_M_1"/>
    <property type="match status" value="1"/>
</dbReference>
<dbReference type="InterPro" id="IPR036168">
    <property type="entry name" value="AP2_Mu_C_sf"/>
</dbReference>
<dbReference type="GO" id="GO:0030131">
    <property type="term" value="C:clathrin adaptor complex"/>
    <property type="evidence" value="ECO:0007669"/>
    <property type="project" value="UniProtKB-UniRule"/>
</dbReference>
<evidence type="ECO:0000259" key="6">
    <source>
        <dbReference type="PROSITE" id="PS51072"/>
    </source>
</evidence>
<dbReference type="PANTHER" id="PTHR10529">
    <property type="entry name" value="AP COMPLEX SUBUNIT MU"/>
    <property type="match status" value="1"/>
</dbReference>
<dbReference type="CDD" id="cd09252">
    <property type="entry name" value="AP-3_Mu3_Cterm"/>
    <property type="match status" value="1"/>
</dbReference>
<dbReference type="AlphaFoldDB" id="A0A8H7IJE9"/>
<dbReference type="GO" id="GO:0012505">
    <property type="term" value="C:endomembrane system"/>
    <property type="evidence" value="ECO:0007669"/>
    <property type="project" value="UniProtKB-SubCell"/>
</dbReference>
<evidence type="ECO:0000256" key="5">
    <source>
        <dbReference type="PIRNR" id="PIRNR005992"/>
    </source>
</evidence>
<dbReference type="PROSITE" id="PS51072">
    <property type="entry name" value="MHD"/>
    <property type="match status" value="1"/>
</dbReference>
<dbReference type="SUPFAM" id="SSF49447">
    <property type="entry name" value="Second domain of Mu2 adaptin subunit (ap50) of ap2 adaptor"/>
    <property type="match status" value="1"/>
</dbReference>
<evidence type="ECO:0000256" key="4">
    <source>
        <dbReference type="ARBA" id="ARBA00023136"/>
    </source>
</evidence>
<dbReference type="InterPro" id="IPR018240">
    <property type="entry name" value="Clathrin_mu_CS"/>
</dbReference>
<dbReference type="InterPro" id="IPR001392">
    <property type="entry name" value="Clathrin_mu"/>
</dbReference>
<reference evidence="7" key="1">
    <citation type="submission" date="2020-09" db="EMBL/GenBank/DDBJ databases">
        <title>Comparative genome analyses of four rice-infecting Rhizoctonia solani isolates reveal extensive enrichment of homogalacturonan modification genes.</title>
        <authorList>
            <person name="Lee D.-Y."/>
            <person name="Jeon J."/>
            <person name="Kim K.-T."/>
            <person name="Cheong K."/>
            <person name="Song H."/>
            <person name="Choi G."/>
            <person name="Ko J."/>
            <person name="Opiyo S.O."/>
            <person name="Zuo S."/>
            <person name="Madhav S."/>
            <person name="Lee Y.-H."/>
            <person name="Wang G.-L."/>
        </authorList>
    </citation>
    <scope>NUCLEOTIDE SEQUENCE</scope>
    <source>
        <strain evidence="7">AG1-IA B2</strain>
    </source>
</reference>
<organism evidence="7 8">
    <name type="scientific">Rhizoctonia solani</name>
    <dbReference type="NCBI Taxonomy" id="456999"/>
    <lineage>
        <taxon>Eukaryota</taxon>
        <taxon>Fungi</taxon>
        <taxon>Dikarya</taxon>
        <taxon>Basidiomycota</taxon>
        <taxon>Agaricomycotina</taxon>
        <taxon>Agaricomycetes</taxon>
        <taxon>Cantharellales</taxon>
        <taxon>Ceratobasidiaceae</taxon>
        <taxon>Rhizoctonia</taxon>
    </lineage>
</organism>
<sequence length="419" mass="46179">MDGLIILDKNNRPIIQTAFRTLPPSYTLLHVDAFTSAREKNGLAIDPVLYVDSGENSVCCHRSAGGLHILCPVRGDVDPLFVFSFLDAVVQILQEYLGELSTASLKDNFDVVYQTERYPRLSSAAPAPFSSPIPWRKAGLRYNNNEIYFDIVEELEATVNRSGNVVASNVWGKILCKSNLSGTPDLSFSLSNSKALRDYSFHPCVRLQKFLQTNQLSFVPPDGNFTLLTYQLPVPSPNPAAPPPLPSILNPASHYMSMVVRELLPWHTSFRLTHLIGAFEITATARSSKMLEKVCIELRLGDSAMGADCAHTGSGGQSAGGGFGALSVNGGSVRWGYDPQTKTLKWEIPSLTSMTQHLKGTFTSSDKTPKPSRSFIVTFEIPQHSLSMAKIDQLRVSGESYKPYKGVRSSVEARIEYRW</sequence>
<dbReference type="Proteomes" id="UP000614334">
    <property type="component" value="Unassembled WGS sequence"/>
</dbReference>
<dbReference type="Gene3D" id="3.30.450.60">
    <property type="match status" value="1"/>
</dbReference>
<evidence type="ECO:0000313" key="8">
    <source>
        <dbReference type="Proteomes" id="UP000614334"/>
    </source>
</evidence>
<dbReference type="Gene3D" id="2.60.40.1170">
    <property type="entry name" value="Mu homology domain, subdomain B"/>
    <property type="match status" value="2"/>
</dbReference>
<feature type="domain" description="MHD" evidence="6">
    <location>
        <begin position="144"/>
        <end position="419"/>
    </location>
</feature>
<dbReference type="Pfam" id="PF00928">
    <property type="entry name" value="Adap_comp_sub"/>
    <property type="match status" value="1"/>
</dbReference>
<gene>
    <name evidence="7" type="ORF">RHS01_00781</name>
</gene>
<dbReference type="InterPro" id="IPR028565">
    <property type="entry name" value="MHD"/>
</dbReference>
<evidence type="ECO:0000256" key="1">
    <source>
        <dbReference type="ARBA" id="ARBA00004308"/>
    </source>
</evidence>
<dbReference type="EMBL" id="JACYCF010000001">
    <property type="protein sequence ID" value="KAF8760949.1"/>
    <property type="molecule type" value="Genomic_DNA"/>
</dbReference>
<comment type="caution">
    <text evidence="7">The sequence shown here is derived from an EMBL/GenBank/DDBJ whole genome shotgun (WGS) entry which is preliminary data.</text>
</comment>
<comment type="similarity">
    <text evidence="5">Belongs to the adaptor complexes medium subunit family.</text>
</comment>
<accession>A0A8H7IJE9</accession>
<proteinExistence type="inferred from homology"/>
<keyword evidence="3 5" id="KW-0653">Protein transport</keyword>
<dbReference type="PIRSF" id="PIRSF005992">
    <property type="entry name" value="Clathrin_mu"/>
    <property type="match status" value="1"/>
</dbReference>
<dbReference type="InterPro" id="IPR011012">
    <property type="entry name" value="Longin-like_dom_sf"/>
</dbReference>
<evidence type="ECO:0000256" key="2">
    <source>
        <dbReference type="ARBA" id="ARBA00022448"/>
    </source>
</evidence>
<comment type="subcellular location">
    <subcellularLocation>
        <location evidence="1">Endomembrane system</location>
    </subcellularLocation>
</comment>
<dbReference type="InterPro" id="IPR050431">
    <property type="entry name" value="Adaptor_comp_med_subunit"/>
</dbReference>
<keyword evidence="4" id="KW-0472">Membrane</keyword>
<evidence type="ECO:0000313" key="7">
    <source>
        <dbReference type="EMBL" id="KAF8760949.1"/>
    </source>
</evidence>
<dbReference type="GO" id="GO:0016192">
    <property type="term" value="P:vesicle-mediated transport"/>
    <property type="evidence" value="ECO:0007669"/>
    <property type="project" value="InterPro"/>
</dbReference>